<sequence>MSDELAQGLGEANRQRVERAAARTVEQARAVLADPGPLSARHRRVLLARVRYPHAPLVWLGEHLGMSKDVYAGCLRRALADV</sequence>
<dbReference type="GO" id="GO:0003677">
    <property type="term" value="F:DNA binding"/>
    <property type="evidence" value="ECO:0007669"/>
    <property type="project" value="UniProtKB-KW"/>
</dbReference>
<keyword evidence="2" id="KW-1185">Reference proteome</keyword>
<organism evidence="1 2">
    <name type="scientific">Gordonia phage VanLee</name>
    <dbReference type="NCBI Taxonomy" id="2845816"/>
    <lineage>
        <taxon>Viruses</taxon>
        <taxon>Duplodnaviria</taxon>
        <taxon>Heunggongvirae</taxon>
        <taxon>Uroviricota</taxon>
        <taxon>Caudoviricetes</taxon>
        <taxon>Kruegerviridae</taxon>
        <taxon>Vanleevirus</taxon>
        <taxon>Vanleevirus vanlee</taxon>
    </lineage>
</organism>
<gene>
    <name evidence="1" type="primary">92</name>
    <name evidence="1" type="ORF">SEA_VANLEE_92</name>
</gene>
<dbReference type="Proteomes" id="UP000683422">
    <property type="component" value="Segment"/>
</dbReference>
<accession>A0A8F2DA96</accession>
<dbReference type="RefSeq" id="YP_010755833.1">
    <property type="nucleotide sequence ID" value="NC_073474.1"/>
</dbReference>
<evidence type="ECO:0000313" key="1">
    <source>
        <dbReference type="EMBL" id="QWS68209.1"/>
    </source>
</evidence>
<dbReference type="KEGG" id="vg:80020504"/>
<dbReference type="EMBL" id="MZ028627">
    <property type="protein sequence ID" value="QWS68209.1"/>
    <property type="molecule type" value="Genomic_DNA"/>
</dbReference>
<proteinExistence type="predicted"/>
<reference evidence="1" key="1">
    <citation type="submission" date="2021-04" db="EMBL/GenBank/DDBJ databases">
        <authorList>
            <person name="Barnhill K.B."/>
            <person name="Biggs A.M."/>
            <person name="Bland J."/>
            <person name="Choudhary H.M."/>
            <person name="Crogan R.E."/>
            <person name="Finocchiaro A.B."/>
            <person name="Franco V."/>
            <person name="Fuller T.A."/>
            <person name="Hanwacker C.G."/>
            <person name="Howard Z.E."/>
            <person name="Iqbal M."/>
            <person name="Mathew A.M."/>
            <person name="Miller S."/>
            <person name="Padhye S."/>
            <person name="Rainey E."/>
            <person name="Rodriguez A."/>
            <person name="Stewart E."/>
            <person name="Otero L.A."/>
            <person name="Chase M.A."/>
            <person name="Pollenz R.S."/>
            <person name="Garlena R.A."/>
            <person name="Russell D.A."/>
            <person name="Jacobs-Sera D."/>
            <person name="Hatfull G.F."/>
        </authorList>
    </citation>
    <scope>NUCLEOTIDE SEQUENCE</scope>
</reference>
<name>A0A8F2DA96_9CAUD</name>
<dbReference type="GeneID" id="80020504"/>
<keyword evidence="1" id="KW-0238">DNA-binding</keyword>
<protein>
    <submittedName>
        <fullName evidence="1">Helix-turn-helix DNA-binding domain protein</fullName>
    </submittedName>
</protein>
<evidence type="ECO:0000313" key="2">
    <source>
        <dbReference type="Proteomes" id="UP000683422"/>
    </source>
</evidence>